<dbReference type="InterPro" id="IPR008271">
    <property type="entry name" value="Ser/Thr_kinase_AS"/>
</dbReference>
<comment type="catalytic activity">
    <reaction evidence="8">
        <text>L-seryl-[protein] + ATP = O-phospho-L-seryl-[protein] + ADP + H(+)</text>
        <dbReference type="Rhea" id="RHEA:17989"/>
        <dbReference type="Rhea" id="RHEA-COMP:9863"/>
        <dbReference type="Rhea" id="RHEA-COMP:11604"/>
        <dbReference type="ChEBI" id="CHEBI:15378"/>
        <dbReference type="ChEBI" id="CHEBI:29999"/>
        <dbReference type="ChEBI" id="CHEBI:30616"/>
        <dbReference type="ChEBI" id="CHEBI:83421"/>
        <dbReference type="ChEBI" id="CHEBI:456216"/>
        <dbReference type="EC" id="2.7.11.1"/>
    </reaction>
</comment>
<feature type="binding site" evidence="9">
    <location>
        <position position="282"/>
    </location>
    <ligand>
        <name>ATP</name>
        <dbReference type="ChEBI" id="CHEBI:30616"/>
    </ligand>
</feature>
<reference evidence="12" key="1">
    <citation type="journal article" date="2014" name="Genome Announc.">
        <title>Genome sequence of the yeast Cyberlindnera fabianii (Hansenula fabianii).</title>
        <authorList>
            <person name="Freel K.C."/>
            <person name="Sarilar V."/>
            <person name="Neuveglise C."/>
            <person name="Devillers H."/>
            <person name="Friedrich A."/>
            <person name="Schacherer J."/>
        </authorList>
    </citation>
    <scope>NUCLEOTIDE SEQUENCE</scope>
    <source>
        <strain evidence="12">YJS4271</strain>
    </source>
</reference>
<organism evidence="12">
    <name type="scientific">Cyberlindnera fabianii</name>
    <name type="common">Yeast</name>
    <name type="synonym">Hansenula fabianii</name>
    <dbReference type="NCBI Taxonomy" id="36022"/>
    <lineage>
        <taxon>Eukaryota</taxon>
        <taxon>Fungi</taxon>
        <taxon>Dikarya</taxon>
        <taxon>Ascomycota</taxon>
        <taxon>Saccharomycotina</taxon>
        <taxon>Saccharomycetes</taxon>
        <taxon>Phaffomycetales</taxon>
        <taxon>Phaffomycetaceae</taxon>
        <taxon>Cyberlindnera</taxon>
    </lineage>
</organism>
<name>A0A061B2X1_CYBFA</name>
<feature type="compositionally biased region" description="Polar residues" evidence="10">
    <location>
        <begin position="181"/>
        <end position="199"/>
    </location>
</feature>
<feature type="compositionally biased region" description="Basic residues" evidence="10">
    <location>
        <begin position="165"/>
        <end position="176"/>
    </location>
</feature>
<dbReference type="EMBL" id="LK052892">
    <property type="protein sequence ID" value="CDR41359.1"/>
    <property type="molecule type" value="Genomic_DNA"/>
</dbReference>
<proteinExistence type="predicted"/>
<feature type="compositionally biased region" description="Low complexity" evidence="10">
    <location>
        <begin position="70"/>
        <end position="83"/>
    </location>
</feature>
<dbReference type="SUPFAM" id="SSF56112">
    <property type="entry name" value="Protein kinase-like (PK-like)"/>
    <property type="match status" value="1"/>
</dbReference>
<keyword evidence="5" id="KW-0418">Kinase</keyword>
<feature type="compositionally biased region" description="Basic and acidic residues" evidence="10">
    <location>
        <begin position="56"/>
        <end position="69"/>
    </location>
</feature>
<evidence type="ECO:0000256" key="4">
    <source>
        <dbReference type="ARBA" id="ARBA00022741"/>
    </source>
</evidence>
<dbReference type="Pfam" id="PF00069">
    <property type="entry name" value="Pkinase"/>
    <property type="match status" value="1"/>
</dbReference>
<accession>A0A061B2X1</accession>
<evidence type="ECO:0000256" key="7">
    <source>
        <dbReference type="ARBA" id="ARBA00047899"/>
    </source>
</evidence>
<feature type="domain" description="Protein kinase" evidence="11">
    <location>
        <begin position="253"/>
        <end position="526"/>
    </location>
</feature>
<keyword evidence="4 9" id="KW-0547">Nucleotide-binding</keyword>
<sequence length="586" mass="66187">MNNLDIAPLSIASDDEQQQQQQHQHQQQQQHQQQYQHNQTAASTAVTAGLTAGPAVRERDKDKHADPHKSPSSLSLASVASSESHSKSLFKGKLRILGNKDKKDRDRDSNRLTPNTSKSSIFSSKVSSRSPTMINPSPQISHDNVHSDPKKKPLKLKRFFKKIAPHKDHHHHHHHHRDENNNNSTTGSCQGSPASMTSSRQHDNKVAQPQTKAKSSIAKFLNQLSPSQSVQTTGNSKLLFGTDNASELIDKYGIPGKVLGEGAGGSVSVVKRSDGKLYAVKKFRPKNERETEADYQKKVTSEFCIGSTLHHQNVIDTLDMLQEGMNFLVVMEFAPYDFFTIVMSGLMTKHEIYCCFRQIVNGTAYLHSVGLAHRDLKLDNCVVMENGIIKLVDFGSAVVFKYPYETEIVKAKGVVGSDPYLAPEVLVEKYYDPRPLDIWSIAIMFCCMTLRRFPWKAPKQTDNSFKLFAMKPEPNPENPEHKSRSRGPYRLLRLLPHASRPLIGKMLELKPEDRATMEDVLNDEWLQSIEVCQVDAEEHLINPPQTHKHHLVTEEELNELEKQRQEKKKRNEVKQKEAAQSVKVEG</sequence>
<evidence type="ECO:0000256" key="10">
    <source>
        <dbReference type="SAM" id="MobiDB-lite"/>
    </source>
</evidence>
<dbReference type="PhylomeDB" id="A0A061B2X1"/>
<feature type="compositionally biased region" description="Low complexity" evidence="10">
    <location>
        <begin position="117"/>
        <end position="130"/>
    </location>
</feature>
<evidence type="ECO:0000313" key="12">
    <source>
        <dbReference type="EMBL" id="CDR41359.1"/>
    </source>
</evidence>
<dbReference type="GO" id="GO:0005829">
    <property type="term" value="C:cytosol"/>
    <property type="evidence" value="ECO:0007669"/>
    <property type="project" value="TreeGrafter"/>
</dbReference>
<evidence type="ECO:0000256" key="3">
    <source>
        <dbReference type="ARBA" id="ARBA00022679"/>
    </source>
</evidence>
<evidence type="ECO:0000256" key="5">
    <source>
        <dbReference type="ARBA" id="ARBA00022777"/>
    </source>
</evidence>
<dbReference type="VEuPathDB" id="FungiDB:BON22_3644"/>
<dbReference type="SMART" id="SM00220">
    <property type="entry name" value="S_TKc"/>
    <property type="match status" value="1"/>
</dbReference>
<dbReference type="OrthoDB" id="6513151at2759"/>
<dbReference type="PANTHER" id="PTHR24343">
    <property type="entry name" value="SERINE/THREONINE KINASE"/>
    <property type="match status" value="1"/>
</dbReference>
<dbReference type="InterPro" id="IPR011009">
    <property type="entry name" value="Kinase-like_dom_sf"/>
</dbReference>
<keyword evidence="2" id="KW-0723">Serine/threonine-protein kinase</keyword>
<feature type="region of interest" description="Disordered" evidence="10">
    <location>
        <begin position="559"/>
        <end position="586"/>
    </location>
</feature>
<evidence type="ECO:0000256" key="9">
    <source>
        <dbReference type="PROSITE-ProRule" id="PRU10141"/>
    </source>
</evidence>
<keyword evidence="3" id="KW-0808">Transferase</keyword>
<dbReference type="PROSITE" id="PS50011">
    <property type="entry name" value="PROTEIN_KINASE_DOM"/>
    <property type="match status" value="1"/>
</dbReference>
<dbReference type="InterPro" id="IPR000719">
    <property type="entry name" value="Prot_kinase_dom"/>
</dbReference>
<evidence type="ECO:0000259" key="11">
    <source>
        <dbReference type="PROSITE" id="PS50011"/>
    </source>
</evidence>
<feature type="compositionally biased region" description="Polar residues" evidence="10">
    <location>
        <begin position="131"/>
        <end position="142"/>
    </location>
</feature>
<feature type="compositionally biased region" description="Low complexity" evidence="10">
    <location>
        <begin position="18"/>
        <end position="39"/>
    </location>
</feature>
<dbReference type="Gene3D" id="1.10.510.10">
    <property type="entry name" value="Transferase(Phosphotransferase) domain 1"/>
    <property type="match status" value="1"/>
</dbReference>
<feature type="region of interest" description="Disordered" evidence="10">
    <location>
        <begin position="1"/>
        <end position="150"/>
    </location>
</feature>
<keyword evidence="6 9" id="KW-0067">ATP-binding</keyword>
<dbReference type="EC" id="2.7.11.1" evidence="1"/>
<evidence type="ECO:0000256" key="2">
    <source>
        <dbReference type="ARBA" id="ARBA00022527"/>
    </source>
</evidence>
<evidence type="ECO:0000256" key="8">
    <source>
        <dbReference type="ARBA" id="ARBA00048679"/>
    </source>
</evidence>
<evidence type="ECO:0000256" key="6">
    <source>
        <dbReference type="ARBA" id="ARBA00022840"/>
    </source>
</evidence>
<dbReference type="PROSITE" id="PS00107">
    <property type="entry name" value="PROTEIN_KINASE_ATP"/>
    <property type="match status" value="1"/>
</dbReference>
<dbReference type="GO" id="GO:0005524">
    <property type="term" value="F:ATP binding"/>
    <property type="evidence" value="ECO:0007669"/>
    <property type="project" value="UniProtKB-UniRule"/>
</dbReference>
<comment type="catalytic activity">
    <reaction evidence="7">
        <text>L-threonyl-[protein] + ATP = O-phospho-L-threonyl-[protein] + ADP + H(+)</text>
        <dbReference type="Rhea" id="RHEA:46608"/>
        <dbReference type="Rhea" id="RHEA-COMP:11060"/>
        <dbReference type="Rhea" id="RHEA-COMP:11605"/>
        <dbReference type="ChEBI" id="CHEBI:15378"/>
        <dbReference type="ChEBI" id="CHEBI:30013"/>
        <dbReference type="ChEBI" id="CHEBI:30616"/>
        <dbReference type="ChEBI" id="CHEBI:61977"/>
        <dbReference type="ChEBI" id="CHEBI:456216"/>
        <dbReference type="EC" id="2.7.11.1"/>
    </reaction>
</comment>
<protein>
    <recommendedName>
        <fullName evidence="1">non-specific serine/threonine protein kinase</fullName>
        <ecNumber evidence="1">2.7.11.1</ecNumber>
    </recommendedName>
</protein>
<dbReference type="AlphaFoldDB" id="A0A061B2X1"/>
<dbReference type="GO" id="GO:0004674">
    <property type="term" value="F:protein serine/threonine kinase activity"/>
    <property type="evidence" value="ECO:0007669"/>
    <property type="project" value="UniProtKB-KW"/>
</dbReference>
<dbReference type="PROSITE" id="PS00108">
    <property type="entry name" value="PROTEIN_KINASE_ST"/>
    <property type="match status" value="1"/>
</dbReference>
<gene>
    <name evidence="12" type="ORF">CYFA0S_07e01156g</name>
</gene>
<dbReference type="InterPro" id="IPR017441">
    <property type="entry name" value="Protein_kinase_ATP_BS"/>
</dbReference>
<feature type="region of interest" description="Disordered" evidence="10">
    <location>
        <begin position="165"/>
        <end position="214"/>
    </location>
</feature>
<dbReference type="PANTHER" id="PTHR24343:SF515">
    <property type="entry name" value="SERINE_THREONINE-PROTEIN KINASE RTK1-RELATED"/>
    <property type="match status" value="1"/>
</dbReference>
<feature type="compositionally biased region" description="Basic and acidic residues" evidence="10">
    <location>
        <begin position="98"/>
        <end position="110"/>
    </location>
</feature>
<evidence type="ECO:0000256" key="1">
    <source>
        <dbReference type="ARBA" id="ARBA00012513"/>
    </source>
</evidence>